<dbReference type="EMBL" id="JASPKY010000086">
    <property type="protein sequence ID" value="KAK9738450.1"/>
    <property type="molecule type" value="Genomic_DNA"/>
</dbReference>
<dbReference type="InterPro" id="IPR036445">
    <property type="entry name" value="GPCR_2_extracell_dom_sf"/>
</dbReference>
<dbReference type="Gene3D" id="2.60.40.10">
    <property type="entry name" value="Immunoglobulins"/>
    <property type="match status" value="2"/>
</dbReference>
<keyword evidence="4" id="KW-0325">Glycoprotein</keyword>
<dbReference type="GO" id="GO:0005886">
    <property type="term" value="C:plasma membrane"/>
    <property type="evidence" value="ECO:0007669"/>
    <property type="project" value="TreeGrafter"/>
</dbReference>
<dbReference type="SMART" id="SM00181">
    <property type="entry name" value="EGF"/>
    <property type="match status" value="2"/>
</dbReference>
<dbReference type="PANTHER" id="PTHR11640:SF31">
    <property type="entry name" value="IRREGULAR CHIASM C-ROUGHEST PROTEIN-RELATED"/>
    <property type="match status" value="1"/>
</dbReference>
<dbReference type="CDD" id="cd00054">
    <property type="entry name" value="EGF_CA"/>
    <property type="match status" value="1"/>
</dbReference>
<dbReference type="InterPro" id="IPR013783">
    <property type="entry name" value="Ig-like_fold"/>
</dbReference>
<proteinExistence type="predicted"/>
<evidence type="ECO:0000259" key="8">
    <source>
        <dbReference type="PROSITE" id="PS50835"/>
    </source>
</evidence>
<keyword evidence="3 6" id="KW-1015">Disulfide bond</keyword>
<feature type="domain" description="EGF-like" evidence="7">
    <location>
        <begin position="47"/>
        <end position="88"/>
    </location>
</feature>
<reference evidence="9 10" key="1">
    <citation type="journal article" date="2024" name="BMC Genomics">
        <title>De novo assembly and annotation of Popillia japonica's genome with initial clues to its potential as an invasive pest.</title>
        <authorList>
            <person name="Cucini C."/>
            <person name="Boschi S."/>
            <person name="Funari R."/>
            <person name="Cardaioli E."/>
            <person name="Iannotti N."/>
            <person name="Marturano G."/>
            <person name="Paoli F."/>
            <person name="Bruttini M."/>
            <person name="Carapelli A."/>
            <person name="Frati F."/>
            <person name="Nardi F."/>
        </authorList>
    </citation>
    <scope>NUCLEOTIDE SEQUENCE [LARGE SCALE GENOMIC DNA]</scope>
    <source>
        <strain evidence="9">DMR45628</strain>
    </source>
</reference>
<evidence type="ECO:0000256" key="4">
    <source>
        <dbReference type="ARBA" id="ARBA00023180"/>
    </source>
</evidence>
<dbReference type="PROSITE" id="PS50026">
    <property type="entry name" value="EGF_3"/>
    <property type="match status" value="1"/>
</dbReference>
<dbReference type="SUPFAM" id="SSF48726">
    <property type="entry name" value="Immunoglobulin"/>
    <property type="match status" value="2"/>
</dbReference>
<dbReference type="Pfam" id="PF00008">
    <property type="entry name" value="EGF"/>
    <property type="match status" value="1"/>
</dbReference>
<keyword evidence="5" id="KW-0393">Immunoglobulin domain</keyword>
<dbReference type="GO" id="GO:0098609">
    <property type="term" value="P:cell-cell adhesion"/>
    <property type="evidence" value="ECO:0007669"/>
    <property type="project" value="TreeGrafter"/>
</dbReference>
<dbReference type="AlphaFoldDB" id="A0AAW1LTI7"/>
<evidence type="ECO:0000256" key="5">
    <source>
        <dbReference type="ARBA" id="ARBA00023319"/>
    </source>
</evidence>
<dbReference type="SMART" id="SM00409">
    <property type="entry name" value="IG"/>
    <property type="match status" value="2"/>
</dbReference>
<dbReference type="PROSITE" id="PS00022">
    <property type="entry name" value="EGF_1"/>
    <property type="match status" value="1"/>
</dbReference>
<dbReference type="PANTHER" id="PTHR11640">
    <property type="entry name" value="NEPHRIN"/>
    <property type="match status" value="1"/>
</dbReference>
<organism evidence="9 10">
    <name type="scientific">Popillia japonica</name>
    <name type="common">Japanese beetle</name>
    <dbReference type="NCBI Taxonomy" id="7064"/>
    <lineage>
        <taxon>Eukaryota</taxon>
        <taxon>Metazoa</taxon>
        <taxon>Ecdysozoa</taxon>
        <taxon>Arthropoda</taxon>
        <taxon>Hexapoda</taxon>
        <taxon>Insecta</taxon>
        <taxon>Pterygota</taxon>
        <taxon>Neoptera</taxon>
        <taxon>Endopterygota</taxon>
        <taxon>Coleoptera</taxon>
        <taxon>Polyphaga</taxon>
        <taxon>Scarabaeiformia</taxon>
        <taxon>Scarabaeidae</taxon>
        <taxon>Rutelinae</taxon>
        <taxon>Popillia</taxon>
    </lineage>
</organism>
<evidence type="ECO:0000256" key="6">
    <source>
        <dbReference type="PROSITE-ProRule" id="PRU00076"/>
    </source>
</evidence>
<comment type="caution">
    <text evidence="6">Lacks conserved residue(s) required for the propagation of feature annotation.</text>
</comment>
<keyword evidence="2" id="KW-0472">Membrane</keyword>
<dbReference type="Proteomes" id="UP001458880">
    <property type="component" value="Unassembled WGS sequence"/>
</dbReference>
<dbReference type="GO" id="GO:0004930">
    <property type="term" value="F:G protein-coupled receptor activity"/>
    <property type="evidence" value="ECO:0007669"/>
    <property type="project" value="InterPro"/>
</dbReference>
<dbReference type="PROSITE" id="PS50835">
    <property type="entry name" value="IG_LIKE"/>
    <property type="match status" value="2"/>
</dbReference>
<evidence type="ECO:0000259" key="7">
    <source>
        <dbReference type="PROSITE" id="PS50026"/>
    </source>
</evidence>
<dbReference type="GO" id="GO:0050839">
    <property type="term" value="F:cell adhesion molecule binding"/>
    <property type="evidence" value="ECO:0007669"/>
    <property type="project" value="TreeGrafter"/>
</dbReference>
<dbReference type="Pfam" id="PF13895">
    <property type="entry name" value="Ig_2"/>
    <property type="match status" value="2"/>
</dbReference>
<feature type="domain" description="Ig-like" evidence="8">
    <location>
        <begin position="245"/>
        <end position="351"/>
    </location>
</feature>
<keyword evidence="10" id="KW-1185">Reference proteome</keyword>
<evidence type="ECO:0000256" key="2">
    <source>
        <dbReference type="ARBA" id="ARBA00023136"/>
    </source>
</evidence>
<dbReference type="InterPro" id="IPR003599">
    <property type="entry name" value="Ig_sub"/>
</dbReference>
<dbReference type="Gene3D" id="2.10.25.10">
    <property type="entry name" value="Laminin"/>
    <property type="match status" value="1"/>
</dbReference>
<dbReference type="GO" id="GO:0005911">
    <property type="term" value="C:cell-cell junction"/>
    <property type="evidence" value="ECO:0007669"/>
    <property type="project" value="TreeGrafter"/>
</dbReference>
<protein>
    <submittedName>
        <fullName evidence="9">Immunoglobulin domain</fullName>
    </submittedName>
</protein>
<evidence type="ECO:0000256" key="1">
    <source>
        <dbReference type="ARBA" id="ARBA00004479"/>
    </source>
</evidence>
<evidence type="ECO:0000313" key="10">
    <source>
        <dbReference type="Proteomes" id="UP001458880"/>
    </source>
</evidence>
<evidence type="ECO:0000313" key="9">
    <source>
        <dbReference type="EMBL" id="KAK9738450.1"/>
    </source>
</evidence>
<comment type="caution">
    <text evidence="9">The sequence shown here is derived from an EMBL/GenBank/DDBJ whole genome shotgun (WGS) entry which is preliminary data.</text>
</comment>
<name>A0AAW1LTI7_POPJA</name>
<evidence type="ECO:0000256" key="3">
    <source>
        <dbReference type="ARBA" id="ARBA00023157"/>
    </source>
</evidence>
<dbReference type="InterPro" id="IPR007110">
    <property type="entry name" value="Ig-like_dom"/>
</dbReference>
<comment type="subcellular location">
    <subcellularLocation>
        <location evidence="1">Membrane</location>
        <topology evidence="1">Single-pass type I membrane protein</topology>
    </subcellularLocation>
</comment>
<accession>A0AAW1LTI7</accession>
<dbReference type="InterPro" id="IPR051275">
    <property type="entry name" value="Cell_adhesion_signaling"/>
</dbReference>
<sequence length="567" mass="63744">MSGMNWTVVFKSIQQYQELMNRICDLCWKFGCQCFPGYSGTSCSEGPKSGCTNSDGSPLCQNGAFCRHIGDSFIKCECPEGYTGEYCNSSAKSEDEETKLVSCMVHELHKQPCECQQNENISTNDLYAYTGVVQVKNFPVLEGTNIKTYISNEVSNQSGVVQVKNFPVLEGTNIKTYISNEIMTNLQLNTSAIKHLHIIDLESSQTEYEVTFRFYGSNSHENHLRSVINKWGEIGYIGNMTVVNPDIAFYKESIILSIQTIRVTPGRIIHEGDDFILSCSAQGSPNMSFRWYKDGMFVNITQFKNNKWVTLRKGSSLTNYLAILTVDKATALDGGLFTCQVEDFNIQQCLSKRVEIRSRPTVVLDTMSLTVSKGESFSIKCSSYNSAGSSIYSWTKNGNLIPTKTKRERYDTLYLTGSLLRVSGLSKSANYSCLVQDRTTKSETSVSVIVKQLLVTIAFKTVHNPGYDSIQNCPQGYTGVAKRLCILLDGSNPQWDKPDMSDCVSTNMGVIIRDVSDGQFLLNRYIFYEIIKSIKQSENSTHTDYRNVFFLEVEVRKPCLFENTMIM</sequence>
<gene>
    <name evidence="9" type="ORF">QE152_g9837</name>
</gene>
<dbReference type="InterPro" id="IPR000742">
    <property type="entry name" value="EGF"/>
</dbReference>
<dbReference type="Gene3D" id="4.10.1240.10">
    <property type="entry name" value="GPCR, family 2, extracellular hormone receptor domain"/>
    <property type="match status" value="1"/>
</dbReference>
<dbReference type="SUPFAM" id="SSF57196">
    <property type="entry name" value="EGF/Laminin"/>
    <property type="match status" value="1"/>
</dbReference>
<dbReference type="PROSITE" id="PS01186">
    <property type="entry name" value="EGF_2"/>
    <property type="match status" value="1"/>
</dbReference>
<dbReference type="InterPro" id="IPR036179">
    <property type="entry name" value="Ig-like_dom_sf"/>
</dbReference>
<feature type="domain" description="Ig-like" evidence="8">
    <location>
        <begin position="360"/>
        <end position="447"/>
    </location>
</feature>
<feature type="disulfide bond" evidence="6">
    <location>
        <begin position="78"/>
        <end position="87"/>
    </location>
</feature>
<keyword evidence="6" id="KW-0245">EGF-like domain</keyword>